<feature type="active site" description="Nucleophile" evidence="6">
    <location>
        <position position="109"/>
    </location>
</feature>
<dbReference type="PANTHER" id="PTHR30237:SF2">
    <property type="entry name" value="MUREIN TETRAPEPTIDE CARBOXYPEPTIDASE"/>
    <property type="match status" value="1"/>
</dbReference>
<evidence type="ECO:0000313" key="10">
    <source>
        <dbReference type="Proteomes" id="UP000245535"/>
    </source>
</evidence>
<dbReference type="GO" id="GO:0006508">
    <property type="term" value="P:proteolysis"/>
    <property type="evidence" value="ECO:0007669"/>
    <property type="project" value="UniProtKB-KW"/>
</dbReference>
<dbReference type="Pfam" id="PF02016">
    <property type="entry name" value="Peptidase_S66"/>
    <property type="match status" value="1"/>
</dbReference>
<dbReference type="AlphaFoldDB" id="A0A315ZFW7"/>
<dbReference type="CDD" id="cd07025">
    <property type="entry name" value="Peptidase_S66"/>
    <property type="match status" value="1"/>
</dbReference>
<evidence type="ECO:0000256" key="2">
    <source>
        <dbReference type="ARBA" id="ARBA00022645"/>
    </source>
</evidence>
<dbReference type="EMBL" id="QGDO01000001">
    <property type="protein sequence ID" value="PWJ44411.1"/>
    <property type="molecule type" value="Genomic_DNA"/>
</dbReference>
<dbReference type="Gene3D" id="3.40.50.10740">
    <property type="entry name" value="Class I glutamine amidotransferase-like"/>
    <property type="match status" value="1"/>
</dbReference>
<dbReference type="InterPro" id="IPR029062">
    <property type="entry name" value="Class_I_gatase-like"/>
</dbReference>
<comment type="caution">
    <text evidence="9">The sequence shown here is derived from an EMBL/GenBank/DDBJ whole genome shotgun (WGS) entry which is preliminary data.</text>
</comment>
<keyword evidence="10" id="KW-1185">Reference proteome</keyword>
<keyword evidence="4" id="KW-0378">Hydrolase</keyword>
<dbReference type="Pfam" id="PF17676">
    <property type="entry name" value="Peptidase_S66C"/>
    <property type="match status" value="1"/>
</dbReference>
<dbReference type="Gene3D" id="3.50.30.60">
    <property type="entry name" value="LD-carboxypeptidase A C-terminal domain-like"/>
    <property type="match status" value="1"/>
</dbReference>
<dbReference type="PANTHER" id="PTHR30237">
    <property type="entry name" value="MURAMOYLTETRAPEPTIDE CARBOXYPEPTIDASE"/>
    <property type="match status" value="1"/>
</dbReference>
<evidence type="ECO:0000259" key="8">
    <source>
        <dbReference type="Pfam" id="PF17676"/>
    </source>
</evidence>
<dbReference type="InterPro" id="IPR040921">
    <property type="entry name" value="Peptidase_S66C"/>
</dbReference>
<sequence>MKQPSFLKKGDTIAIIAPSSPAPLNKIEAGFSYLESWGLNVLEGKYIRDSYGSLAATDEQRLEDIQWAFDHPEVKAVLCTRGGYGLTRILDQIDMTKFVENPKWLIGFSDITALHYKINSENVQSLHACMLAQMGLEDSLPSRENLKQFLFGEGLEPLLAEASPLNRIGSAQGVVVGGNLALVNDQVGSLVDIDMKGKILFIEEIGEYRYTIDRMMTHLKRCGKLDHLAALVIGQITDTRKNDENEFPLTPEEIITEKVKEFDYPVAFNFAIGHEQPNYPLVLGCEISIEVNESGSILSHLS</sequence>
<evidence type="ECO:0000259" key="7">
    <source>
        <dbReference type="Pfam" id="PF02016"/>
    </source>
</evidence>
<keyword evidence="2 9" id="KW-0121">Carboxypeptidase</keyword>
<keyword evidence="3" id="KW-0645">Protease</keyword>
<dbReference type="PIRSF" id="PIRSF028757">
    <property type="entry name" value="LD-carboxypeptidase"/>
    <property type="match status" value="1"/>
</dbReference>
<evidence type="ECO:0000256" key="6">
    <source>
        <dbReference type="PIRSR" id="PIRSR028757-1"/>
    </source>
</evidence>
<dbReference type="Proteomes" id="UP000245535">
    <property type="component" value="Unassembled WGS sequence"/>
</dbReference>
<keyword evidence="5" id="KW-0720">Serine protease</keyword>
<reference evidence="9 10" key="1">
    <citation type="submission" date="2018-03" db="EMBL/GenBank/DDBJ databases">
        <title>Genomic Encyclopedia of Archaeal and Bacterial Type Strains, Phase II (KMG-II): from individual species to whole genera.</title>
        <authorList>
            <person name="Goeker M."/>
        </authorList>
    </citation>
    <scope>NUCLEOTIDE SEQUENCE [LARGE SCALE GENOMIC DNA]</scope>
    <source>
        <strain evidence="9 10">DSM 28229</strain>
    </source>
</reference>
<dbReference type="SUPFAM" id="SSF141986">
    <property type="entry name" value="LD-carboxypeptidase A C-terminal domain-like"/>
    <property type="match status" value="1"/>
</dbReference>
<feature type="active site" description="Charge relay system" evidence="6">
    <location>
        <position position="274"/>
    </location>
</feature>
<feature type="domain" description="LD-carboxypeptidase C-terminal" evidence="8">
    <location>
        <begin position="172"/>
        <end position="289"/>
    </location>
</feature>
<dbReference type="GO" id="GO:0008236">
    <property type="term" value="F:serine-type peptidase activity"/>
    <property type="evidence" value="ECO:0007669"/>
    <property type="project" value="UniProtKB-KW"/>
</dbReference>
<dbReference type="SUPFAM" id="SSF52317">
    <property type="entry name" value="Class I glutamine amidotransferase-like"/>
    <property type="match status" value="1"/>
</dbReference>
<dbReference type="OrthoDB" id="9807329at2"/>
<dbReference type="InterPro" id="IPR027461">
    <property type="entry name" value="Carboxypeptidase_A_C_sf"/>
</dbReference>
<organism evidence="9 10">
    <name type="scientific">Sediminitomix flava</name>
    <dbReference type="NCBI Taxonomy" id="379075"/>
    <lineage>
        <taxon>Bacteria</taxon>
        <taxon>Pseudomonadati</taxon>
        <taxon>Bacteroidota</taxon>
        <taxon>Cytophagia</taxon>
        <taxon>Cytophagales</taxon>
        <taxon>Flammeovirgaceae</taxon>
        <taxon>Sediminitomix</taxon>
    </lineage>
</organism>
<evidence type="ECO:0000313" key="9">
    <source>
        <dbReference type="EMBL" id="PWJ44411.1"/>
    </source>
</evidence>
<name>A0A315ZFW7_SEDFL</name>
<accession>A0A315ZFW7</accession>
<evidence type="ECO:0000256" key="4">
    <source>
        <dbReference type="ARBA" id="ARBA00022801"/>
    </source>
</evidence>
<feature type="active site" description="Charge relay system" evidence="6">
    <location>
        <position position="203"/>
    </location>
</feature>
<dbReference type="GO" id="GO:0004180">
    <property type="term" value="F:carboxypeptidase activity"/>
    <property type="evidence" value="ECO:0007669"/>
    <property type="project" value="UniProtKB-KW"/>
</dbReference>
<gene>
    <name evidence="9" type="ORF">BC781_101770</name>
</gene>
<comment type="similarity">
    <text evidence="1">Belongs to the peptidase S66 family.</text>
</comment>
<evidence type="ECO:0000256" key="1">
    <source>
        <dbReference type="ARBA" id="ARBA00010233"/>
    </source>
</evidence>
<evidence type="ECO:0000256" key="3">
    <source>
        <dbReference type="ARBA" id="ARBA00022670"/>
    </source>
</evidence>
<proteinExistence type="inferred from homology"/>
<dbReference type="InterPro" id="IPR040449">
    <property type="entry name" value="Peptidase_S66_N"/>
</dbReference>
<protein>
    <submittedName>
        <fullName evidence="9">Muramoyltetrapeptide carboxypeptidase</fullName>
    </submittedName>
</protein>
<feature type="domain" description="LD-carboxypeptidase N-terminal" evidence="7">
    <location>
        <begin position="13"/>
        <end position="128"/>
    </location>
</feature>
<dbReference type="InterPro" id="IPR027478">
    <property type="entry name" value="LdcA_N"/>
</dbReference>
<evidence type="ECO:0000256" key="5">
    <source>
        <dbReference type="ARBA" id="ARBA00022825"/>
    </source>
</evidence>
<dbReference type="InterPro" id="IPR003507">
    <property type="entry name" value="S66_fam"/>
</dbReference>
<dbReference type="RefSeq" id="WP_109615904.1">
    <property type="nucleotide sequence ID" value="NZ_QGDO01000001.1"/>
</dbReference>